<dbReference type="CTD" id="20206487"/>
<dbReference type="Proteomes" id="UP000015101">
    <property type="component" value="Unassembled WGS sequence"/>
</dbReference>
<dbReference type="AlphaFoldDB" id="T1FCD8"/>
<sequence>MELKVGNDGVIRVIANVSYVADEIPKPKLGLRFTNENQSYEEMNCISCLSHHTECHLEIRYHTHEQVPSVYSIIFDNGKRELFKQGKLLLTKETKHRYLSKGEPFSESCESPPSSPIQWFLYRTPITQNTAAAGKNNYSMITGNAISIESVGPINAGTYVCSYNHNPHVILKNISLSIIDKTRISFQPTHNNVTLEMWITYAGSDSSPPALFQCALSKRLITMNNTQCITSEVGEGNCYLKYITDFAANRCFIVLGDFYFEEEFKTDVKEAENGCVIKRSKGKRKQISKQCPDIIHDPESTSNVDYVGSPPNQVSKDSSFYRRSKDISLPKLEAESLDLKEDTKIDTIGQSTVVTARNSVANQNEIGNEEMSPSTYLSSVSCENIERNSEEIERSRSNDELSKLMV</sequence>
<keyword evidence="4" id="KW-1185">Reference proteome</keyword>
<dbReference type="EMBL" id="AMQM01006210">
    <property type="status" value="NOT_ANNOTATED_CDS"/>
    <property type="molecule type" value="Genomic_DNA"/>
</dbReference>
<dbReference type="SUPFAM" id="SSF48726">
    <property type="entry name" value="Immunoglobulin"/>
    <property type="match status" value="1"/>
</dbReference>
<gene>
    <name evidence="3" type="primary">20206487</name>
    <name evidence="2" type="ORF">HELRODRAFT_177864</name>
</gene>
<dbReference type="InParanoid" id="T1FCD8"/>
<reference evidence="3" key="3">
    <citation type="submission" date="2015-06" db="UniProtKB">
        <authorList>
            <consortium name="EnsemblMetazoa"/>
        </authorList>
    </citation>
    <scope>IDENTIFICATION</scope>
</reference>
<evidence type="ECO:0000313" key="4">
    <source>
        <dbReference type="Proteomes" id="UP000015101"/>
    </source>
</evidence>
<dbReference type="RefSeq" id="XP_009024248.1">
    <property type="nucleotide sequence ID" value="XM_009026000.1"/>
</dbReference>
<accession>T1FCD8</accession>
<dbReference type="EnsemblMetazoa" id="HelroT177864">
    <property type="protein sequence ID" value="HelroP177864"/>
    <property type="gene ID" value="HelroG177864"/>
</dbReference>
<dbReference type="HOGENOM" id="CLU_678394_0_0_1"/>
<organism evidence="3 4">
    <name type="scientific">Helobdella robusta</name>
    <name type="common">Californian leech</name>
    <dbReference type="NCBI Taxonomy" id="6412"/>
    <lineage>
        <taxon>Eukaryota</taxon>
        <taxon>Metazoa</taxon>
        <taxon>Spiralia</taxon>
        <taxon>Lophotrochozoa</taxon>
        <taxon>Annelida</taxon>
        <taxon>Clitellata</taxon>
        <taxon>Hirudinea</taxon>
        <taxon>Rhynchobdellida</taxon>
        <taxon>Glossiphoniidae</taxon>
        <taxon>Helobdella</taxon>
    </lineage>
</organism>
<evidence type="ECO:0000259" key="1">
    <source>
        <dbReference type="PROSITE" id="PS50835"/>
    </source>
</evidence>
<dbReference type="Gene3D" id="2.60.40.10">
    <property type="entry name" value="Immunoglobulins"/>
    <property type="match status" value="1"/>
</dbReference>
<dbReference type="PROSITE" id="PS50835">
    <property type="entry name" value="IG_LIKE"/>
    <property type="match status" value="1"/>
</dbReference>
<dbReference type="KEGG" id="hro:HELRODRAFT_177864"/>
<dbReference type="GeneID" id="20206487"/>
<dbReference type="EMBL" id="KB097304">
    <property type="protein sequence ID" value="ESN97799.1"/>
    <property type="molecule type" value="Genomic_DNA"/>
</dbReference>
<evidence type="ECO:0000313" key="3">
    <source>
        <dbReference type="EnsemblMetazoa" id="HelroP177864"/>
    </source>
</evidence>
<name>T1FCD8_HELRO</name>
<reference evidence="2 4" key="2">
    <citation type="journal article" date="2013" name="Nature">
        <title>Insights into bilaterian evolution from three spiralian genomes.</title>
        <authorList>
            <person name="Simakov O."/>
            <person name="Marletaz F."/>
            <person name="Cho S.J."/>
            <person name="Edsinger-Gonzales E."/>
            <person name="Havlak P."/>
            <person name="Hellsten U."/>
            <person name="Kuo D.H."/>
            <person name="Larsson T."/>
            <person name="Lv J."/>
            <person name="Arendt D."/>
            <person name="Savage R."/>
            <person name="Osoegawa K."/>
            <person name="de Jong P."/>
            <person name="Grimwood J."/>
            <person name="Chapman J.A."/>
            <person name="Shapiro H."/>
            <person name="Aerts A."/>
            <person name="Otillar R.P."/>
            <person name="Terry A.Y."/>
            <person name="Boore J.L."/>
            <person name="Grigoriev I.V."/>
            <person name="Lindberg D.R."/>
            <person name="Seaver E.C."/>
            <person name="Weisblat D.A."/>
            <person name="Putnam N.H."/>
            <person name="Rokhsar D.S."/>
        </authorList>
    </citation>
    <scope>NUCLEOTIDE SEQUENCE</scope>
</reference>
<reference evidence="4" key="1">
    <citation type="submission" date="2012-12" db="EMBL/GenBank/DDBJ databases">
        <authorList>
            <person name="Hellsten U."/>
            <person name="Grimwood J."/>
            <person name="Chapman J.A."/>
            <person name="Shapiro H."/>
            <person name="Aerts A."/>
            <person name="Otillar R.P."/>
            <person name="Terry A.Y."/>
            <person name="Boore J.L."/>
            <person name="Simakov O."/>
            <person name="Marletaz F."/>
            <person name="Cho S.-J."/>
            <person name="Edsinger-Gonzales E."/>
            <person name="Havlak P."/>
            <person name="Kuo D.-H."/>
            <person name="Larsson T."/>
            <person name="Lv J."/>
            <person name="Arendt D."/>
            <person name="Savage R."/>
            <person name="Osoegawa K."/>
            <person name="de Jong P."/>
            <person name="Lindberg D.R."/>
            <person name="Seaver E.C."/>
            <person name="Weisblat D.A."/>
            <person name="Putnam N.H."/>
            <person name="Grigoriev I.V."/>
            <person name="Rokhsar D.S."/>
        </authorList>
    </citation>
    <scope>NUCLEOTIDE SEQUENCE</scope>
</reference>
<evidence type="ECO:0000313" key="2">
    <source>
        <dbReference type="EMBL" id="ESN97799.1"/>
    </source>
</evidence>
<proteinExistence type="predicted"/>
<dbReference type="InterPro" id="IPR036179">
    <property type="entry name" value="Ig-like_dom_sf"/>
</dbReference>
<protein>
    <recommendedName>
        <fullName evidence="1">Ig-like domain-containing protein</fullName>
    </recommendedName>
</protein>
<feature type="domain" description="Ig-like" evidence="1">
    <location>
        <begin position="68"/>
        <end position="177"/>
    </location>
</feature>
<dbReference type="InterPro" id="IPR013783">
    <property type="entry name" value="Ig-like_fold"/>
</dbReference>
<dbReference type="InterPro" id="IPR007110">
    <property type="entry name" value="Ig-like_dom"/>
</dbReference>